<feature type="transmembrane region" description="Helical" evidence="1">
    <location>
        <begin position="314"/>
        <end position="336"/>
    </location>
</feature>
<feature type="transmembrane region" description="Helical" evidence="1">
    <location>
        <begin position="181"/>
        <end position="204"/>
    </location>
</feature>
<dbReference type="EMBL" id="MN739721">
    <property type="protein sequence ID" value="QHT22920.1"/>
    <property type="molecule type" value="Genomic_DNA"/>
</dbReference>
<protein>
    <submittedName>
        <fullName evidence="2">Uncharacterized protein</fullName>
    </submittedName>
</protein>
<keyword evidence="1" id="KW-1133">Transmembrane helix</keyword>
<evidence type="ECO:0000313" key="2">
    <source>
        <dbReference type="EMBL" id="QHT22920.1"/>
    </source>
</evidence>
<evidence type="ECO:0000256" key="1">
    <source>
        <dbReference type="SAM" id="Phobius"/>
    </source>
</evidence>
<sequence length="363" mass="41520">MSTSDTSAIDSKKNATSNVSEEPDYIGFATSLLSYAIYVFIVFGIVGSIGLYTSKVAQTHILPDNMEYVPFGNKQPKIDESLVNINIIKQYGFFGMGWLFGETPKVFTTKLKFDQSDILKGYEDGFIGMINSFKTDPEKASFFGLYLRDVLLNMIAVNNLYINKVYGILGEYVPESMILLFYPMFLVLSSIFMLFANMFFSFFYQIKYWSDFFMDHTVKDGNVRWNEPFTYLRPWRSFCLFMYAVFFFFPMNGFLPLIASSYTFFAPLFIKSEIESTKQSYGVLQCIQDVFLYKSQFFLILLTYGLLTNSIKYLGMNGLIGCLVGIMIALFGFHLYGQYIPNNNPASTTGYALKKMKGGSKKK</sequence>
<dbReference type="AlphaFoldDB" id="A0A6C0E2U1"/>
<feature type="transmembrane region" description="Helical" evidence="1">
    <location>
        <begin position="290"/>
        <end position="307"/>
    </location>
</feature>
<feature type="transmembrane region" description="Helical" evidence="1">
    <location>
        <begin position="32"/>
        <end position="52"/>
    </location>
</feature>
<reference evidence="2" key="1">
    <citation type="journal article" date="2020" name="Nature">
        <title>Giant virus diversity and host interactions through global metagenomics.</title>
        <authorList>
            <person name="Schulz F."/>
            <person name="Roux S."/>
            <person name="Paez-Espino D."/>
            <person name="Jungbluth S."/>
            <person name="Walsh D.A."/>
            <person name="Denef V.J."/>
            <person name="McMahon K.D."/>
            <person name="Konstantinidis K.T."/>
            <person name="Eloe-Fadrosh E.A."/>
            <person name="Kyrpides N.C."/>
            <person name="Woyke T."/>
        </authorList>
    </citation>
    <scope>NUCLEOTIDE SEQUENCE</scope>
    <source>
        <strain evidence="2">GVMAG-M-3300023179-114</strain>
    </source>
</reference>
<proteinExistence type="predicted"/>
<keyword evidence="1" id="KW-0812">Transmembrane</keyword>
<accession>A0A6C0E2U1</accession>
<name>A0A6C0E2U1_9ZZZZ</name>
<feature type="transmembrane region" description="Helical" evidence="1">
    <location>
        <begin position="240"/>
        <end position="270"/>
    </location>
</feature>
<keyword evidence="1" id="KW-0472">Membrane</keyword>
<feature type="transmembrane region" description="Helical" evidence="1">
    <location>
        <begin position="142"/>
        <end position="161"/>
    </location>
</feature>
<organism evidence="2">
    <name type="scientific">viral metagenome</name>
    <dbReference type="NCBI Taxonomy" id="1070528"/>
    <lineage>
        <taxon>unclassified sequences</taxon>
        <taxon>metagenomes</taxon>
        <taxon>organismal metagenomes</taxon>
    </lineage>
</organism>